<evidence type="ECO:0000256" key="8">
    <source>
        <dbReference type="SAM" id="MobiDB-lite"/>
    </source>
</evidence>
<dbReference type="GO" id="GO:0005634">
    <property type="term" value="C:nucleus"/>
    <property type="evidence" value="ECO:0007669"/>
    <property type="project" value="UniProtKB-SubCell"/>
</dbReference>
<dbReference type="PANTHER" id="PTHR12133:SF2">
    <property type="entry name" value="TRNA (ADENINE(58)-N(1))-METHYLTRANSFERASE CATALYTIC SUBUNIT TRMT61A"/>
    <property type="match status" value="1"/>
</dbReference>
<evidence type="ECO:0000313" key="10">
    <source>
        <dbReference type="EMBL" id="GLC61051.1"/>
    </source>
</evidence>
<protein>
    <recommendedName>
        <fullName evidence="2">tRNA (adenine(58)-N(1))-methyltransferase</fullName>
        <ecNumber evidence="2">2.1.1.220</ecNumber>
    </recommendedName>
</protein>
<evidence type="ECO:0000256" key="1">
    <source>
        <dbReference type="ARBA" id="ARBA00004123"/>
    </source>
</evidence>
<feature type="compositionally biased region" description="Basic and acidic residues" evidence="8">
    <location>
        <begin position="358"/>
        <end position="386"/>
    </location>
</feature>
<name>A0A9W6F9W8_9CHLO</name>
<dbReference type="InterPro" id="IPR029063">
    <property type="entry name" value="SAM-dependent_MTases_sf"/>
</dbReference>
<evidence type="ECO:0000256" key="2">
    <source>
        <dbReference type="ARBA" id="ARBA00012796"/>
    </source>
</evidence>
<feature type="compositionally biased region" description="Gly residues" evidence="8">
    <location>
        <begin position="341"/>
        <end position="351"/>
    </location>
</feature>
<proteinExistence type="predicted"/>
<evidence type="ECO:0000256" key="3">
    <source>
        <dbReference type="ARBA" id="ARBA00022603"/>
    </source>
</evidence>
<dbReference type="SUPFAM" id="SSF53335">
    <property type="entry name" value="S-adenosyl-L-methionine-dependent methyltransferases"/>
    <property type="match status" value="1"/>
</dbReference>
<evidence type="ECO:0000313" key="11">
    <source>
        <dbReference type="Proteomes" id="UP001165080"/>
    </source>
</evidence>
<evidence type="ECO:0000256" key="6">
    <source>
        <dbReference type="ARBA" id="ARBA00022694"/>
    </source>
</evidence>
<feature type="region of interest" description="Disordered" evidence="8">
    <location>
        <begin position="269"/>
        <end position="396"/>
    </location>
</feature>
<dbReference type="Pfam" id="PF08704">
    <property type="entry name" value="GCD14"/>
    <property type="match status" value="1"/>
</dbReference>
<sequence>MNFLACATNPGNGLTTSSSVIKEGDCVIVYEGMDSMKAVYVTAKGRFENRFGIFKHESWIGKPFGCKVTSNKGANGWVLLLRPTPELWTQVLRHRTQILYLADISMVVMHLDLQPGSVVLESGTGSGSLTHSLVRAVAPTGHVHTFEFHAGRAEDAAAEFKQHGLSGLVTVTQRNIEELGFPDTLHGAADGVFLDLPAPHKVVPSAAACLRPNGRFCSFSPCIEQVQRTAEALSAAGFTDVITYECLLREYEVAREHLAVSLQLAEGPMAKRRRTDTPADAKPEGEAAAAAAAAAGSVEEAPQPAEAGAGADAAPAEAGEAGAGPASAEAEGRGGEDAVAGGAGGDAGASGEGAAEAEAGKAESRPSRAPQQEERQQQQPEEEKWQARRVGAGLPAERMRIVSCRPSLEARGHTGYLIFARKFVCG</sequence>
<dbReference type="Proteomes" id="UP001165080">
    <property type="component" value="Unassembled WGS sequence"/>
</dbReference>
<dbReference type="EC" id="2.1.1.220" evidence="2"/>
<evidence type="ECO:0000256" key="4">
    <source>
        <dbReference type="ARBA" id="ARBA00022679"/>
    </source>
</evidence>
<comment type="subcellular location">
    <subcellularLocation>
        <location evidence="1">Nucleus</location>
    </subcellularLocation>
</comment>
<feature type="compositionally biased region" description="Low complexity" evidence="8">
    <location>
        <begin position="287"/>
        <end position="329"/>
    </location>
</feature>
<dbReference type="Gene3D" id="3.40.50.150">
    <property type="entry name" value="Vaccinia Virus protein VP39"/>
    <property type="match status" value="1"/>
</dbReference>
<dbReference type="PANTHER" id="PTHR12133">
    <property type="entry name" value="TRNA (ADENINE(58)-N(1))-METHYLTRANSFERASE"/>
    <property type="match status" value="1"/>
</dbReference>
<evidence type="ECO:0000259" key="9">
    <source>
        <dbReference type="Pfam" id="PF08704"/>
    </source>
</evidence>
<comment type="caution">
    <text evidence="10">The sequence shown here is derived from an EMBL/GenBank/DDBJ whole genome shotgun (WGS) entry which is preliminary data.</text>
</comment>
<dbReference type="InterPro" id="IPR014816">
    <property type="entry name" value="tRNA_MeTrfase_Gcd14"/>
</dbReference>
<dbReference type="Gene3D" id="3.10.330.20">
    <property type="match status" value="1"/>
</dbReference>
<keyword evidence="3" id="KW-0489">Methyltransferase</keyword>
<keyword evidence="7" id="KW-0539">Nucleus</keyword>
<dbReference type="GO" id="GO:0160107">
    <property type="term" value="F:tRNA (adenine(58)-N1)-methyltransferase activity"/>
    <property type="evidence" value="ECO:0007669"/>
    <property type="project" value="UniProtKB-EC"/>
</dbReference>
<gene>
    <name evidence="10" type="primary">PLEST009758</name>
    <name evidence="10" type="ORF">PLESTB_001710600</name>
</gene>
<accession>A0A9W6F9W8</accession>
<dbReference type="EMBL" id="BRXU01000041">
    <property type="protein sequence ID" value="GLC61051.1"/>
    <property type="molecule type" value="Genomic_DNA"/>
</dbReference>
<keyword evidence="6" id="KW-0819">tRNA processing</keyword>
<dbReference type="PROSITE" id="PS51620">
    <property type="entry name" value="SAM_TRM61"/>
    <property type="match status" value="1"/>
</dbReference>
<evidence type="ECO:0000256" key="7">
    <source>
        <dbReference type="ARBA" id="ARBA00023242"/>
    </source>
</evidence>
<keyword evidence="4" id="KW-0808">Transferase</keyword>
<reference evidence="10 11" key="1">
    <citation type="journal article" date="2023" name="Commun. Biol.">
        <title>Reorganization of the ancestral sex-determining regions during the evolution of trioecy in Pleodorina starrii.</title>
        <authorList>
            <person name="Takahashi K."/>
            <person name="Suzuki S."/>
            <person name="Kawai-Toyooka H."/>
            <person name="Yamamoto K."/>
            <person name="Hamaji T."/>
            <person name="Ootsuki R."/>
            <person name="Yamaguchi H."/>
            <person name="Kawachi M."/>
            <person name="Higashiyama T."/>
            <person name="Nozaki H."/>
        </authorList>
    </citation>
    <scope>NUCLEOTIDE SEQUENCE [LARGE SCALE GENOMIC DNA]</scope>
    <source>
        <strain evidence="10 11">NIES-4479</strain>
    </source>
</reference>
<keyword evidence="11" id="KW-1185">Reference proteome</keyword>
<feature type="domain" description="tRNA (adenine(58)-N(1))-methyltransferase catalytic subunit TRM61 C-terminal" evidence="9">
    <location>
        <begin position="76"/>
        <end position="286"/>
    </location>
</feature>
<evidence type="ECO:0000256" key="5">
    <source>
        <dbReference type="ARBA" id="ARBA00022691"/>
    </source>
</evidence>
<keyword evidence="5" id="KW-0949">S-adenosyl-L-methionine</keyword>
<dbReference type="GO" id="GO:0030488">
    <property type="term" value="P:tRNA methylation"/>
    <property type="evidence" value="ECO:0007669"/>
    <property type="project" value="InterPro"/>
</dbReference>
<organism evidence="10 11">
    <name type="scientific">Pleodorina starrii</name>
    <dbReference type="NCBI Taxonomy" id="330485"/>
    <lineage>
        <taxon>Eukaryota</taxon>
        <taxon>Viridiplantae</taxon>
        <taxon>Chlorophyta</taxon>
        <taxon>core chlorophytes</taxon>
        <taxon>Chlorophyceae</taxon>
        <taxon>CS clade</taxon>
        <taxon>Chlamydomonadales</taxon>
        <taxon>Volvocaceae</taxon>
        <taxon>Pleodorina</taxon>
    </lineage>
</organism>
<dbReference type="InterPro" id="IPR049470">
    <property type="entry name" value="TRM61_C"/>
</dbReference>
<feature type="compositionally biased region" description="Basic and acidic residues" evidence="8">
    <location>
        <begin position="275"/>
        <end position="285"/>
    </location>
</feature>
<dbReference type="GO" id="GO:0031515">
    <property type="term" value="C:tRNA (m1A) methyltransferase complex"/>
    <property type="evidence" value="ECO:0007669"/>
    <property type="project" value="InterPro"/>
</dbReference>
<dbReference type="AlphaFoldDB" id="A0A9W6F9W8"/>